<dbReference type="InterPro" id="IPR036185">
    <property type="entry name" value="DNA_heli_DnaB-like_N_sf"/>
</dbReference>
<evidence type="ECO:0000313" key="14">
    <source>
        <dbReference type="EMBL" id="BAL83551.1"/>
    </source>
</evidence>
<keyword evidence="5 12" id="KW-0378">Hydrolase</keyword>
<dbReference type="NCBIfam" id="TIGR00665">
    <property type="entry name" value="DnaB"/>
    <property type="match status" value="1"/>
</dbReference>
<dbReference type="eggNOG" id="COG0305">
    <property type="taxonomic scope" value="Bacteria"/>
</dbReference>
<reference evidence="14 15" key="1">
    <citation type="submission" date="2011-10" db="EMBL/GenBank/DDBJ databases">
        <title>Whole genome sequence of Selenomonas ruminantium subsp. lactilytica TAM6421.</title>
        <authorList>
            <person name="Oguchi A."/>
            <person name="Ankai A."/>
            <person name="Kaneko J."/>
            <person name="Yamada-Narita S."/>
            <person name="Fukui S."/>
            <person name="Takahashi M."/>
            <person name="Onodera T."/>
            <person name="Kojima S."/>
            <person name="Fushimi T."/>
            <person name="Abe N."/>
            <person name="Kamio Y."/>
            <person name="Yamazaki S."/>
            <person name="Fujita N."/>
        </authorList>
    </citation>
    <scope>NUCLEOTIDE SEQUENCE [LARGE SCALE GENOMIC DNA]</scope>
    <source>
        <strain evidence="15">NBRC 103574 / TAM6421</strain>
    </source>
</reference>
<dbReference type="GO" id="GO:0005829">
    <property type="term" value="C:cytosol"/>
    <property type="evidence" value="ECO:0007669"/>
    <property type="project" value="TreeGrafter"/>
</dbReference>
<comment type="catalytic activity">
    <reaction evidence="10 12">
        <text>ATP + H2O = ADP + phosphate + H(+)</text>
        <dbReference type="Rhea" id="RHEA:13065"/>
        <dbReference type="ChEBI" id="CHEBI:15377"/>
        <dbReference type="ChEBI" id="CHEBI:15378"/>
        <dbReference type="ChEBI" id="CHEBI:30616"/>
        <dbReference type="ChEBI" id="CHEBI:43474"/>
        <dbReference type="ChEBI" id="CHEBI:456216"/>
        <dbReference type="EC" id="5.6.2.3"/>
    </reaction>
</comment>
<dbReference type="PANTHER" id="PTHR30153">
    <property type="entry name" value="REPLICATIVE DNA HELICASE DNAB"/>
    <property type="match status" value="1"/>
</dbReference>
<dbReference type="GO" id="GO:0003677">
    <property type="term" value="F:DNA binding"/>
    <property type="evidence" value="ECO:0007669"/>
    <property type="project" value="UniProtKB-UniRule"/>
</dbReference>
<dbReference type="GO" id="GO:0016887">
    <property type="term" value="F:ATP hydrolysis activity"/>
    <property type="evidence" value="ECO:0007669"/>
    <property type="project" value="RHEA"/>
</dbReference>
<evidence type="ECO:0000256" key="6">
    <source>
        <dbReference type="ARBA" id="ARBA00022806"/>
    </source>
</evidence>
<dbReference type="InterPro" id="IPR027417">
    <property type="entry name" value="P-loop_NTPase"/>
</dbReference>
<organism evidence="14 15">
    <name type="scientific">Selenomonas ruminantium subsp. lactilytica (strain NBRC 103574 / TAM6421)</name>
    <dbReference type="NCBI Taxonomy" id="927704"/>
    <lineage>
        <taxon>Bacteria</taxon>
        <taxon>Bacillati</taxon>
        <taxon>Bacillota</taxon>
        <taxon>Negativicutes</taxon>
        <taxon>Selenomonadales</taxon>
        <taxon>Selenomonadaceae</taxon>
        <taxon>Selenomonas</taxon>
    </lineage>
</organism>
<dbReference type="GO" id="GO:0006269">
    <property type="term" value="P:DNA replication, synthesis of primer"/>
    <property type="evidence" value="ECO:0007669"/>
    <property type="project" value="UniProtKB-UniRule"/>
</dbReference>
<evidence type="ECO:0000256" key="1">
    <source>
        <dbReference type="ARBA" id="ARBA00008428"/>
    </source>
</evidence>
<proteinExistence type="inferred from homology"/>
<comment type="similarity">
    <text evidence="1 12">Belongs to the helicase family. DnaB subfamily.</text>
</comment>
<keyword evidence="6 12" id="KW-0347">Helicase</keyword>
<dbReference type="HOGENOM" id="CLU_005373_0_2_9"/>
<accession>I0GS14</accession>
<dbReference type="Gene3D" id="3.40.50.300">
    <property type="entry name" value="P-loop containing nucleotide triphosphate hydrolases"/>
    <property type="match status" value="1"/>
</dbReference>
<dbReference type="PANTHER" id="PTHR30153:SF2">
    <property type="entry name" value="REPLICATIVE DNA HELICASE"/>
    <property type="match status" value="1"/>
</dbReference>
<evidence type="ECO:0000256" key="12">
    <source>
        <dbReference type="RuleBase" id="RU362085"/>
    </source>
</evidence>
<evidence type="ECO:0000256" key="3">
    <source>
        <dbReference type="ARBA" id="ARBA00022705"/>
    </source>
</evidence>
<sequence>MVKAKISDLKNSEAETGLLCSMMMKQDIIYDVSSTLKAEDFYSAQNQIIFKNLVAMSVKRQPIDLVTVVEQLRNSGDLEKVGGIMAITQIFNAVATSARYAEYADIVLKYSKRRQAVALSEEIARVACDVTQDFDSEDFMRKVAELAMNKQTTIKGFDEELVDFMAELDKRRIEKFSGILSGYDQLDSMTGGWKPSQLIILAARPSMGKSALALNFAVNAGMAGKSVAMFSLEMPKFDLISRMIAFEKNVRLAHLQTPQLLSEDDFTRIILASEKLSKCNIHMFDENVATPTDVISRCKAVQAKNGLDLVIIDYLQLMTAGGRYGDNRVQEVSYISRQLKMMAQNMGIPVIALSQLSRSLESRNDKRPQLSDLRESGSIEQDADKVMMLYREAYYDRESDDTSTELIVMKNRNGELGTVMLDFFGEFTKFISAPNNVVPSSQIPT</sequence>
<dbReference type="GO" id="GO:0005524">
    <property type="term" value="F:ATP binding"/>
    <property type="evidence" value="ECO:0007669"/>
    <property type="project" value="UniProtKB-UniRule"/>
</dbReference>
<keyword evidence="8 12" id="KW-0238">DNA-binding</keyword>
<dbReference type="OrthoDB" id="9773982at2"/>
<keyword evidence="9" id="KW-0413">Isomerase</keyword>
<evidence type="ECO:0000256" key="5">
    <source>
        <dbReference type="ARBA" id="ARBA00022801"/>
    </source>
</evidence>
<dbReference type="InterPro" id="IPR016136">
    <property type="entry name" value="DNA_helicase_N/primase_C"/>
</dbReference>
<evidence type="ECO:0000256" key="8">
    <source>
        <dbReference type="ARBA" id="ARBA00023125"/>
    </source>
</evidence>
<dbReference type="InterPro" id="IPR007693">
    <property type="entry name" value="DNA_helicase_DnaB-like_N"/>
</dbReference>
<dbReference type="RefSeq" id="WP_014424982.1">
    <property type="nucleotide sequence ID" value="NC_017068.1"/>
</dbReference>
<name>I0GS14_SELRL</name>
<feature type="domain" description="SF4 helicase" evidence="13">
    <location>
        <begin position="172"/>
        <end position="437"/>
    </location>
</feature>
<keyword evidence="2 12" id="KW-0639">Primosome</keyword>
<evidence type="ECO:0000256" key="2">
    <source>
        <dbReference type="ARBA" id="ARBA00022515"/>
    </source>
</evidence>
<protein>
    <recommendedName>
        <fullName evidence="11 12">Replicative DNA helicase</fullName>
        <ecNumber evidence="11 12">5.6.2.3</ecNumber>
    </recommendedName>
</protein>
<dbReference type="PROSITE" id="PS51199">
    <property type="entry name" value="SF4_HELICASE"/>
    <property type="match status" value="1"/>
</dbReference>
<dbReference type="InterPro" id="IPR007692">
    <property type="entry name" value="DNA_helicase_DnaB"/>
</dbReference>
<evidence type="ECO:0000256" key="10">
    <source>
        <dbReference type="ARBA" id="ARBA00048954"/>
    </source>
</evidence>
<gene>
    <name evidence="14" type="primary">dnaB</name>
    <name evidence="14" type="ordered locus">SELR_18430</name>
</gene>
<keyword evidence="3 12" id="KW-0235">DNA replication</keyword>
<dbReference type="PATRIC" id="fig|927704.6.peg.1918"/>
<dbReference type="AlphaFoldDB" id="I0GS14"/>
<comment type="function">
    <text evidence="12">The main replicative DNA helicase, it participates in initiation and elongation during chromosome replication. Travels ahead of the DNA replisome, separating dsDNA into templates for DNA synthesis. A processive ATP-dependent 5'-3' DNA helicase it has DNA-dependent ATPase activity.</text>
</comment>
<dbReference type="SUPFAM" id="SSF48024">
    <property type="entry name" value="N-terminal domain of DnaB helicase"/>
    <property type="match status" value="1"/>
</dbReference>
<dbReference type="CDD" id="cd00984">
    <property type="entry name" value="DnaB_C"/>
    <property type="match status" value="1"/>
</dbReference>
<evidence type="ECO:0000313" key="15">
    <source>
        <dbReference type="Proteomes" id="UP000007887"/>
    </source>
</evidence>
<evidence type="ECO:0000259" key="13">
    <source>
        <dbReference type="PROSITE" id="PS51199"/>
    </source>
</evidence>
<keyword evidence="4 12" id="KW-0547">Nucleotide-binding</keyword>
<dbReference type="Pfam" id="PF00772">
    <property type="entry name" value="DnaB"/>
    <property type="match status" value="1"/>
</dbReference>
<dbReference type="EC" id="5.6.2.3" evidence="11 12"/>
<dbReference type="GO" id="GO:1990077">
    <property type="term" value="C:primosome complex"/>
    <property type="evidence" value="ECO:0007669"/>
    <property type="project" value="UniProtKB-UniRule"/>
</dbReference>
<dbReference type="Gene3D" id="1.10.860.10">
    <property type="entry name" value="DNAb Helicase, Chain A"/>
    <property type="match status" value="1"/>
</dbReference>
<dbReference type="GO" id="GO:0043139">
    <property type="term" value="F:5'-3' DNA helicase activity"/>
    <property type="evidence" value="ECO:0007669"/>
    <property type="project" value="UniProtKB-EC"/>
</dbReference>
<dbReference type="Proteomes" id="UP000007887">
    <property type="component" value="Chromosome"/>
</dbReference>
<dbReference type="KEGG" id="sri:SELR_18430"/>
<keyword evidence="7 12" id="KW-0067">ATP-binding</keyword>
<evidence type="ECO:0000256" key="9">
    <source>
        <dbReference type="ARBA" id="ARBA00023235"/>
    </source>
</evidence>
<dbReference type="EMBL" id="AP012292">
    <property type="protein sequence ID" value="BAL83551.1"/>
    <property type="molecule type" value="Genomic_DNA"/>
</dbReference>
<dbReference type="SUPFAM" id="SSF52540">
    <property type="entry name" value="P-loop containing nucleoside triphosphate hydrolases"/>
    <property type="match status" value="1"/>
</dbReference>
<evidence type="ECO:0000256" key="4">
    <source>
        <dbReference type="ARBA" id="ARBA00022741"/>
    </source>
</evidence>
<dbReference type="Pfam" id="PF03796">
    <property type="entry name" value="DnaB_C"/>
    <property type="match status" value="1"/>
</dbReference>
<evidence type="ECO:0000256" key="7">
    <source>
        <dbReference type="ARBA" id="ARBA00022840"/>
    </source>
</evidence>
<dbReference type="InterPro" id="IPR007694">
    <property type="entry name" value="DNA_helicase_DnaB-like_C"/>
</dbReference>
<evidence type="ECO:0000256" key="11">
    <source>
        <dbReference type="NCBIfam" id="TIGR00665"/>
    </source>
</evidence>